<sequence>MDQQTQEAVAKWKTHRYKPNHLPFTEAVNSLLTETPLITLTRSAIRSNEWNVCHANTSTPAVMTFAGVFAEAEPYDSGNLVIGENEVPPGLNEVRITRFAGFKAAYSYAIETYHDKDIWDLQHTLDELAKETRGFNTAQQPRLEWQNGETQGWRFYIRVPMFLPYQGRGEKPKAPRHLHTWVKQAHERTRAYRANPNRPQVRAIEDGELRDIAQCTPSRLEYGDVVGLIFTVVYTETPANWSPVYMLTNIIRVMHANRDAYPLAASEEFDDVGVDDGKLSIAAVAPCKLPCVHSSPGL</sequence>
<evidence type="ECO:0000313" key="1">
    <source>
        <dbReference type="EMBL" id="RDX53637.1"/>
    </source>
</evidence>
<dbReference type="STRING" id="139420.A0A371DM82"/>
<proteinExistence type="predicted"/>
<gene>
    <name evidence="1" type="ORF">OH76DRAFT_1342941</name>
</gene>
<protein>
    <submittedName>
        <fullName evidence="1">Uncharacterized protein</fullName>
    </submittedName>
</protein>
<dbReference type="AlphaFoldDB" id="A0A371DM82"/>
<organism evidence="1 2">
    <name type="scientific">Lentinus brumalis</name>
    <dbReference type="NCBI Taxonomy" id="2498619"/>
    <lineage>
        <taxon>Eukaryota</taxon>
        <taxon>Fungi</taxon>
        <taxon>Dikarya</taxon>
        <taxon>Basidiomycota</taxon>
        <taxon>Agaricomycotina</taxon>
        <taxon>Agaricomycetes</taxon>
        <taxon>Polyporales</taxon>
        <taxon>Polyporaceae</taxon>
        <taxon>Lentinus</taxon>
    </lineage>
</organism>
<dbReference type="OrthoDB" id="2749284at2759"/>
<dbReference type="Proteomes" id="UP000256964">
    <property type="component" value="Unassembled WGS sequence"/>
</dbReference>
<evidence type="ECO:0000313" key="2">
    <source>
        <dbReference type="Proteomes" id="UP000256964"/>
    </source>
</evidence>
<dbReference type="EMBL" id="KZ857386">
    <property type="protein sequence ID" value="RDX53637.1"/>
    <property type="molecule type" value="Genomic_DNA"/>
</dbReference>
<reference evidence="1 2" key="1">
    <citation type="journal article" date="2018" name="Biotechnol. Biofuels">
        <title>Integrative visual omics of the white-rot fungus Polyporus brumalis exposes the biotechnological potential of its oxidative enzymes for delignifying raw plant biomass.</title>
        <authorList>
            <person name="Miyauchi S."/>
            <person name="Rancon A."/>
            <person name="Drula E."/>
            <person name="Hage H."/>
            <person name="Chaduli D."/>
            <person name="Favel A."/>
            <person name="Grisel S."/>
            <person name="Henrissat B."/>
            <person name="Herpoel-Gimbert I."/>
            <person name="Ruiz-Duenas F.J."/>
            <person name="Chevret D."/>
            <person name="Hainaut M."/>
            <person name="Lin J."/>
            <person name="Wang M."/>
            <person name="Pangilinan J."/>
            <person name="Lipzen A."/>
            <person name="Lesage-Meessen L."/>
            <person name="Navarro D."/>
            <person name="Riley R."/>
            <person name="Grigoriev I.V."/>
            <person name="Zhou S."/>
            <person name="Raouche S."/>
            <person name="Rosso M.N."/>
        </authorList>
    </citation>
    <scope>NUCLEOTIDE SEQUENCE [LARGE SCALE GENOMIC DNA]</scope>
    <source>
        <strain evidence="1 2">BRFM 1820</strain>
    </source>
</reference>
<keyword evidence="2" id="KW-1185">Reference proteome</keyword>
<accession>A0A371DM82</accession>
<name>A0A371DM82_9APHY</name>